<proteinExistence type="predicted"/>
<comment type="caution">
    <text evidence="2">The sequence shown here is derived from an EMBL/GenBank/DDBJ whole genome shotgun (WGS) entry which is preliminary data.</text>
</comment>
<dbReference type="Pfam" id="PF10592">
    <property type="entry name" value="AIPR"/>
    <property type="match status" value="1"/>
</dbReference>
<evidence type="ECO:0000313" key="2">
    <source>
        <dbReference type="EMBL" id="MPL66702.1"/>
    </source>
</evidence>
<dbReference type="InterPro" id="IPR018891">
    <property type="entry name" value="AIPR_C"/>
</dbReference>
<evidence type="ECO:0000259" key="1">
    <source>
        <dbReference type="Pfam" id="PF10592"/>
    </source>
</evidence>
<reference evidence="2" key="1">
    <citation type="submission" date="2019-08" db="EMBL/GenBank/DDBJ databases">
        <authorList>
            <person name="Kucharzyk K."/>
            <person name="Murdoch R.W."/>
            <person name="Higgins S."/>
            <person name="Loffler F."/>
        </authorList>
    </citation>
    <scope>NUCLEOTIDE SEQUENCE</scope>
</reference>
<dbReference type="EMBL" id="VSSQ01000033">
    <property type="protein sequence ID" value="MPL66702.1"/>
    <property type="molecule type" value="Genomic_DNA"/>
</dbReference>
<accession>A0A644TK90</accession>
<protein>
    <recommendedName>
        <fullName evidence="1">Abortive phage infection protein C-terminal domain-containing protein</fullName>
    </recommendedName>
</protein>
<dbReference type="AlphaFoldDB" id="A0A644TK90"/>
<name>A0A644TK90_9ZZZZ</name>
<organism evidence="2">
    <name type="scientific">bioreactor metagenome</name>
    <dbReference type="NCBI Taxonomy" id="1076179"/>
    <lineage>
        <taxon>unclassified sequences</taxon>
        <taxon>metagenomes</taxon>
        <taxon>ecological metagenomes</taxon>
    </lineage>
</organism>
<gene>
    <name evidence="2" type="ORF">SDC9_12389</name>
</gene>
<sequence>MEKLKADNKYQILIKILDEIKNEAPDKYKKYHSVKEEDIPKIRAKCYIHLFLKVTFGILDFEDREYCITDDTYDGGIDAYYIDQEDKVIYYIQSKFRNTKDNFNEKDILYDELLCMDIARIIREGEVEDLKGNRYNGKILQMKKNISDISNLPLYSTKVILLANANNKESEQIKKAIGGYEFELFDYDKAYKKLVFPIITSTFYNKESIIIKIKVNGTNNNRAKSYIKTSYKECNITMLLVPVKEIGRIMSMYKNSILKYNPRSFLSLQNNIVNKNIEKAIKEIDSNDFALFNNGVTMIADNAKYSDETAEKGVDQLLLTNPQIINGGQTAYTLSQIYEECDLNNNFKVMDNKSVVLKVITLLINKEEKLGLELIEKISKATNFQTPVEIQDRISNDEKQILLQKFIFDSYGYFYERKKGEYAEGISKKYINRSLIIEKPEFMRIFLAATGTPNKSRQDNLSKLFSESNLERIEISKIQVYFFAYKIYEYIKELRAVSYYEDKYGKGLRYGIYAIVYAVILKEKDYKLEEVQNKVNDVLLRWKEFESSIISKSYNKKYFEKFNNENNEVVLQVNYPGYYRGTTINKDIFEFFRKFDS</sequence>
<feature type="domain" description="Abortive phage infection protein C-terminal" evidence="1">
    <location>
        <begin position="259"/>
        <end position="550"/>
    </location>
</feature>